<dbReference type="Pfam" id="PF00651">
    <property type="entry name" value="BTB"/>
    <property type="match status" value="1"/>
</dbReference>
<dbReference type="Proteomes" id="UP000265703">
    <property type="component" value="Unassembled WGS sequence"/>
</dbReference>
<evidence type="ECO:0000259" key="1">
    <source>
        <dbReference type="PROSITE" id="PS50097"/>
    </source>
</evidence>
<organism evidence="2 3">
    <name type="scientific">Glomus cerebriforme</name>
    <dbReference type="NCBI Taxonomy" id="658196"/>
    <lineage>
        <taxon>Eukaryota</taxon>
        <taxon>Fungi</taxon>
        <taxon>Fungi incertae sedis</taxon>
        <taxon>Mucoromycota</taxon>
        <taxon>Glomeromycotina</taxon>
        <taxon>Glomeromycetes</taxon>
        <taxon>Glomerales</taxon>
        <taxon>Glomeraceae</taxon>
        <taxon>Glomus</taxon>
    </lineage>
</organism>
<dbReference type="EMBL" id="QKYT01000181">
    <property type="protein sequence ID" value="RIA90440.1"/>
    <property type="molecule type" value="Genomic_DNA"/>
</dbReference>
<feature type="non-terminal residue" evidence="2">
    <location>
        <position position="1"/>
    </location>
</feature>
<dbReference type="AlphaFoldDB" id="A0A397SW63"/>
<evidence type="ECO:0000313" key="2">
    <source>
        <dbReference type="EMBL" id="RIA90440.1"/>
    </source>
</evidence>
<dbReference type="Gene3D" id="3.30.710.10">
    <property type="entry name" value="Potassium Channel Kv1.1, Chain A"/>
    <property type="match status" value="1"/>
</dbReference>
<accession>A0A397SW63</accession>
<protein>
    <submittedName>
        <fullName evidence="2">BTB/POZ protein</fullName>
    </submittedName>
</protein>
<sequence length="169" mass="19598">IFLLARLSQNFETLLKNSNNNDVIINVGSESNSKTFYAHSLILTSQSTYFRTALSSNWIKKDDDMNIIFEKPNVSPKIFETILRHLYCGIVTLNEFTTLELLDLISSADEFMLPELMNFIESHLLSLADSWMNTDFIKVHLHAQKFSECKNLREFCIKRICKNPDIRNV</sequence>
<comment type="caution">
    <text evidence="2">The sequence shown here is derived from an EMBL/GenBank/DDBJ whole genome shotgun (WGS) entry which is preliminary data.</text>
</comment>
<dbReference type="STRING" id="658196.A0A397SW63"/>
<reference evidence="2 3" key="1">
    <citation type="submission" date="2018-06" db="EMBL/GenBank/DDBJ databases">
        <title>Comparative genomics reveals the genomic features of Rhizophagus irregularis, R. cerebriforme, R. diaphanum and Gigaspora rosea, and their symbiotic lifestyle signature.</title>
        <authorList>
            <person name="Morin E."/>
            <person name="San Clemente H."/>
            <person name="Chen E.C.H."/>
            <person name="De La Providencia I."/>
            <person name="Hainaut M."/>
            <person name="Kuo A."/>
            <person name="Kohler A."/>
            <person name="Murat C."/>
            <person name="Tang N."/>
            <person name="Roy S."/>
            <person name="Loubradou J."/>
            <person name="Henrissat B."/>
            <person name="Grigoriev I.V."/>
            <person name="Corradi N."/>
            <person name="Roux C."/>
            <person name="Martin F.M."/>
        </authorList>
    </citation>
    <scope>NUCLEOTIDE SEQUENCE [LARGE SCALE GENOMIC DNA]</scope>
    <source>
        <strain evidence="2 3">DAOM 227022</strain>
    </source>
</reference>
<dbReference type="SMART" id="SM00225">
    <property type="entry name" value="BTB"/>
    <property type="match status" value="1"/>
</dbReference>
<dbReference type="CDD" id="cd18186">
    <property type="entry name" value="BTB_POZ_ZBTB_KLHL-like"/>
    <property type="match status" value="1"/>
</dbReference>
<dbReference type="PANTHER" id="PTHR24413">
    <property type="entry name" value="SPECKLE-TYPE POZ PROTEIN"/>
    <property type="match status" value="1"/>
</dbReference>
<evidence type="ECO:0000313" key="3">
    <source>
        <dbReference type="Proteomes" id="UP000265703"/>
    </source>
</evidence>
<dbReference type="OrthoDB" id="2319901at2759"/>
<gene>
    <name evidence="2" type="ORF">C1645_769903</name>
</gene>
<dbReference type="InterPro" id="IPR011333">
    <property type="entry name" value="SKP1/BTB/POZ_sf"/>
</dbReference>
<dbReference type="SUPFAM" id="SSF54695">
    <property type="entry name" value="POZ domain"/>
    <property type="match status" value="1"/>
</dbReference>
<name>A0A397SW63_9GLOM</name>
<feature type="domain" description="BTB" evidence="1">
    <location>
        <begin position="21"/>
        <end position="95"/>
    </location>
</feature>
<keyword evidence="3" id="KW-1185">Reference proteome</keyword>
<proteinExistence type="predicted"/>
<dbReference type="InterPro" id="IPR000210">
    <property type="entry name" value="BTB/POZ_dom"/>
</dbReference>
<dbReference type="PROSITE" id="PS50097">
    <property type="entry name" value="BTB"/>
    <property type="match status" value="1"/>
</dbReference>